<keyword evidence="4" id="KW-0862">Zinc</keyword>
<organism evidence="10 11">
    <name type="scientific">Meloidogyne hapla</name>
    <name type="common">Root-knot nematode worm</name>
    <dbReference type="NCBI Taxonomy" id="6305"/>
    <lineage>
        <taxon>Eukaryota</taxon>
        <taxon>Metazoa</taxon>
        <taxon>Ecdysozoa</taxon>
        <taxon>Nematoda</taxon>
        <taxon>Chromadorea</taxon>
        <taxon>Rhabditida</taxon>
        <taxon>Tylenchina</taxon>
        <taxon>Tylenchomorpha</taxon>
        <taxon>Tylenchoidea</taxon>
        <taxon>Meloidogynidae</taxon>
        <taxon>Meloidogyninae</taxon>
        <taxon>Meloidogyne</taxon>
    </lineage>
</organism>
<evidence type="ECO:0000256" key="1">
    <source>
        <dbReference type="ARBA" id="ARBA00004123"/>
    </source>
</evidence>
<evidence type="ECO:0000256" key="6">
    <source>
        <dbReference type="ARBA" id="ARBA00023163"/>
    </source>
</evidence>
<evidence type="ECO:0000313" key="10">
    <source>
        <dbReference type="Proteomes" id="UP000095281"/>
    </source>
</evidence>
<sequence length="241" mass="28260">MDDKLDSIWFYFRRPIDNVVSCKHCKWSCQQDPTKSTGNQIRHLESKHSELDSQRKRAITESNKKKEEATSKIQKITSFVSSDPSSSEPPKEKRAKVLSIQDCFTQWNSDGEKTKKMDRLIAEMISVDILPLRLSEKIGFKRLINYVAPNYKLKKLVFATILDPNYKMMFFDSEMREMYKTWLIDELSLNAESYGLNFTQREAYNSQSITCASPVGDLLEEYIRVFLLCDRLYIYIFRTIP</sequence>
<dbReference type="PANTHER" id="PTHR46481">
    <property type="entry name" value="ZINC FINGER BED DOMAIN-CONTAINING PROTEIN 4"/>
    <property type="match status" value="1"/>
</dbReference>
<evidence type="ECO:0000259" key="9">
    <source>
        <dbReference type="Pfam" id="PF02892"/>
    </source>
</evidence>
<protein>
    <submittedName>
        <fullName evidence="11">BED-type domain-containing protein</fullName>
    </submittedName>
</protein>
<evidence type="ECO:0000256" key="5">
    <source>
        <dbReference type="ARBA" id="ARBA00023015"/>
    </source>
</evidence>
<accession>A0A1I8BGP9</accession>
<feature type="region of interest" description="Disordered" evidence="8">
    <location>
        <begin position="30"/>
        <end position="68"/>
    </location>
</feature>
<dbReference type="InterPro" id="IPR003656">
    <property type="entry name" value="Znf_BED"/>
</dbReference>
<feature type="domain" description="BED-type" evidence="9">
    <location>
        <begin position="7"/>
        <end position="49"/>
    </location>
</feature>
<dbReference type="Pfam" id="PF02892">
    <property type="entry name" value="zf-BED"/>
    <property type="match status" value="1"/>
</dbReference>
<proteinExistence type="predicted"/>
<feature type="compositionally biased region" description="Basic and acidic residues" evidence="8">
    <location>
        <begin position="42"/>
        <end position="68"/>
    </location>
</feature>
<keyword evidence="3" id="KW-0863">Zinc-finger</keyword>
<keyword evidence="10" id="KW-1185">Reference proteome</keyword>
<dbReference type="GO" id="GO:0008270">
    <property type="term" value="F:zinc ion binding"/>
    <property type="evidence" value="ECO:0007669"/>
    <property type="project" value="UniProtKB-KW"/>
</dbReference>
<dbReference type="AlphaFoldDB" id="A0A1I8BGP9"/>
<evidence type="ECO:0000256" key="8">
    <source>
        <dbReference type="SAM" id="MobiDB-lite"/>
    </source>
</evidence>
<keyword evidence="5" id="KW-0805">Transcription regulation</keyword>
<comment type="subcellular location">
    <subcellularLocation>
        <location evidence="1">Nucleus</location>
    </subcellularLocation>
</comment>
<keyword evidence="6" id="KW-0804">Transcription</keyword>
<dbReference type="GO" id="GO:0003677">
    <property type="term" value="F:DNA binding"/>
    <property type="evidence" value="ECO:0007669"/>
    <property type="project" value="InterPro"/>
</dbReference>
<dbReference type="GO" id="GO:0005634">
    <property type="term" value="C:nucleus"/>
    <property type="evidence" value="ECO:0007669"/>
    <property type="project" value="UniProtKB-SubCell"/>
</dbReference>
<keyword evidence="7" id="KW-0539">Nucleus</keyword>
<evidence type="ECO:0000256" key="4">
    <source>
        <dbReference type="ARBA" id="ARBA00022833"/>
    </source>
</evidence>
<dbReference type="PANTHER" id="PTHR46481:SF10">
    <property type="entry name" value="ZINC FINGER BED DOMAIN-CONTAINING PROTEIN 39"/>
    <property type="match status" value="1"/>
</dbReference>
<evidence type="ECO:0000313" key="11">
    <source>
        <dbReference type="WBParaSite" id="MhA1_Contig223.frz3.gene2"/>
    </source>
</evidence>
<evidence type="ECO:0000256" key="2">
    <source>
        <dbReference type="ARBA" id="ARBA00022723"/>
    </source>
</evidence>
<dbReference type="Proteomes" id="UP000095281">
    <property type="component" value="Unplaced"/>
</dbReference>
<evidence type="ECO:0000256" key="3">
    <source>
        <dbReference type="ARBA" id="ARBA00022771"/>
    </source>
</evidence>
<keyword evidence="2" id="KW-0479">Metal-binding</keyword>
<dbReference type="InterPro" id="IPR052035">
    <property type="entry name" value="ZnF_BED_domain_contain"/>
</dbReference>
<dbReference type="WBParaSite" id="MhA1_Contig223.frz3.gene2">
    <property type="protein sequence ID" value="MhA1_Contig223.frz3.gene2"/>
    <property type="gene ID" value="MhA1_Contig223.frz3.gene2"/>
</dbReference>
<reference evidence="11" key="1">
    <citation type="submission" date="2016-11" db="UniProtKB">
        <authorList>
            <consortium name="WormBaseParasite"/>
        </authorList>
    </citation>
    <scope>IDENTIFICATION</scope>
</reference>
<feature type="compositionally biased region" description="Polar residues" evidence="8">
    <location>
        <begin position="30"/>
        <end position="40"/>
    </location>
</feature>
<name>A0A1I8BGP9_MELHA</name>
<evidence type="ECO:0000256" key="7">
    <source>
        <dbReference type="ARBA" id="ARBA00023242"/>
    </source>
</evidence>